<dbReference type="PANTHER" id="PTHR38134">
    <property type="entry name" value="SLR1395 PROTEIN"/>
    <property type="match status" value="1"/>
</dbReference>
<accession>X1AU53</accession>
<gene>
    <name evidence="1" type="ORF">S01H4_34299</name>
</gene>
<proteinExistence type="predicted"/>
<organism evidence="1">
    <name type="scientific">marine sediment metagenome</name>
    <dbReference type="NCBI Taxonomy" id="412755"/>
    <lineage>
        <taxon>unclassified sequences</taxon>
        <taxon>metagenomes</taxon>
        <taxon>ecological metagenomes</taxon>
    </lineage>
</organism>
<dbReference type="EMBL" id="BART01018138">
    <property type="protein sequence ID" value="GAG86414.1"/>
    <property type="molecule type" value="Genomic_DNA"/>
</dbReference>
<dbReference type="AlphaFoldDB" id="X1AU53"/>
<dbReference type="SUPFAM" id="SSF53756">
    <property type="entry name" value="UDP-Glycosyltransferase/glycogen phosphorylase"/>
    <property type="match status" value="1"/>
</dbReference>
<protein>
    <recommendedName>
        <fullName evidence="2">Glycosyl transferase family 1 domain-containing protein</fullName>
    </recommendedName>
</protein>
<evidence type="ECO:0008006" key="2">
    <source>
        <dbReference type="Google" id="ProtNLM"/>
    </source>
</evidence>
<dbReference type="PANTHER" id="PTHR38134:SF2">
    <property type="entry name" value="GALACTOKINASE"/>
    <property type="match status" value="1"/>
</dbReference>
<dbReference type="InterPro" id="IPR053205">
    <property type="entry name" value="GHMP_kinase_L-arabinokinase"/>
</dbReference>
<feature type="non-terminal residue" evidence="1">
    <location>
        <position position="1"/>
    </location>
</feature>
<evidence type="ECO:0000313" key="1">
    <source>
        <dbReference type="EMBL" id="GAG86414.1"/>
    </source>
</evidence>
<feature type="non-terminal residue" evidence="1">
    <location>
        <position position="298"/>
    </location>
</feature>
<sequence>GLVQQDSIRFDLIATLEALESLHLNQDALVSEEIDFLRNRGIQAVVCDIPFLPFVAAAHANIPAIGISNFTWDWIYEAYISSDSRWSVLVDWIRKCYQKCDLFLQLPMHGDCSVFPKIQDVPLVTRKAQREREETRKILNLDLDQKVYLVSFGYLDLEEAAQNRVEDINHAVFLFKHPLNFRFSNGICLDDLPLSYADVVGAVDGVITKPGYGIVADCLAHSTPMIYADRGFFPEYDILVQEMSKHLTTVYLSSADLYAGKWKSAIEELERQPRVVASLPGNGAEVCAQTILRYLNWP</sequence>
<comment type="caution">
    <text evidence="1">The sequence shown here is derived from an EMBL/GenBank/DDBJ whole genome shotgun (WGS) entry which is preliminary data.</text>
</comment>
<name>X1AU53_9ZZZZ</name>
<reference evidence="1" key="1">
    <citation type="journal article" date="2014" name="Front. Microbiol.">
        <title>High frequency of phylogenetically diverse reductive dehalogenase-homologous genes in deep subseafloor sedimentary metagenomes.</title>
        <authorList>
            <person name="Kawai M."/>
            <person name="Futagami T."/>
            <person name="Toyoda A."/>
            <person name="Takaki Y."/>
            <person name="Nishi S."/>
            <person name="Hori S."/>
            <person name="Arai W."/>
            <person name="Tsubouchi T."/>
            <person name="Morono Y."/>
            <person name="Uchiyama I."/>
            <person name="Ito T."/>
            <person name="Fujiyama A."/>
            <person name="Inagaki F."/>
            <person name="Takami H."/>
        </authorList>
    </citation>
    <scope>NUCLEOTIDE SEQUENCE</scope>
    <source>
        <strain evidence="1">Expedition CK06-06</strain>
    </source>
</reference>